<dbReference type="Proteomes" id="UP000064912">
    <property type="component" value="Chromosome"/>
</dbReference>
<dbReference type="InterPro" id="IPR006146">
    <property type="entry name" value="5'-Nucleotdase_CS"/>
</dbReference>
<keyword evidence="4 6" id="KW-0547">Nucleotide-binding</keyword>
<dbReference type="EMBL" id="AP014800">
    <property type="protein sequence ID" value="BAQ69723.1"/>
    <property type="molecule type" value="Genomic_DNA"/>
</dbReference>
<gene>
    <name evidence="9" type="ORF">NHU_02575</name>
</gene>
<evidence type="ECO:0000256" key="6">
    <source>
        <dbReference type="RuleBase" id="RU362119"/>
    </source>
</evidence>
<dbReference type="SUPFAM" id="SSF56300">
    <property type="entry name" value="Metallo-dependent phosphatases"/>
    <property type="match status" value="1"/>
</dbReference>
<evidence type="ECO:0000259" key="7">
    <source>
        <dbReference type="Pfam" id="PF00149"/>
    </source>
</evidence>
<evidence type="ECO:0000313" key="10">
    <source>
        <dbReference type="Proteomes" id="UP000064912"/>
    </source>
</evidence>
<dbReference type="Gene3D" id="3.60.21.10">
    <property type="match status" value="1"/>
</dbReference>
<name>A0A0D6B3L2_RHOSU</name>
<dbReference type="InterPro" id="IPR036907">
    <property type="entry name" value="5'-Nucleotdase_C_sf"/>
</dbReference>
<dbReference type="AlphaFoldDB" id="A0A0D6B3L2"/>
<feature type="signal peptide" evidence="6">
    <location>
        <begin position="1"/>
        <end position="21"/>
    </location>
</feature>
<reference evidence="9 10" key="1">
    <citation type="submission" date="2015-02" db="EMBL/GenBank/DDBJ databases">
        <title>Genome sequene of Rhodovulum sulfidophilum DSM 2351.</title>
        <authorList>
            <person name="Nagao N."/>
        </authorList>
    </citation>
    <scope>NUCLEOTIDE SEQUENCE [LARGE SCALE GENOMIC DNA]</scope>
    <source>
        <strain evidence="9 10">DSM 2351</strain>
    </source>
</reference>
<evidence type="ECO:0000256" key="2">
    <source>
        <dbReference type="ARBA" id="ARBA00022723"/>
    </source>
</evidence>
<evidence type="ECO:0000256" key="4">
    <source>
        <dbReference type="ARBA" id="ARBA00022741"/>
    </source>
</evidence>
<feature type="domain" description="5'-Nucleotidase C-terminal" evidence="8">
    <location>
        <begin position="326"/>
        <end position="485"/>
    </location>
</feature>
<dbReference type="InterPro" id="IPR006179">
    <property type="entry name" value="5_nucleotidase/apyrase"/>
</dbReference>
<dbReference type="KEGG" id="rsu:NHU_02575"/>
<dbReference type="SUPFAM" id="SSF55816">
    <property type="entry name" value="5'-nucleotidase (syn. UDP-sugar hydrolase), C-terminal domain"/>
    <property type="match status" value="1"/>
</dbReference>
<proteinExistence type="inferred from homology"/>
<dbReference type="PROSITE" id="PS00786">
    <property type="entry name" value="5_NUCLEOTIDASE_2"/>
    <property type="match status" value="1"/>
</dbReference>
<feature type="domain" description="Calcineurin-like phosphoesterase" evidence="7">
    <location>
        <begin position="26"/>
        <end position="243"/>
    </location>
</feature>
<protein>
    <submittedName>
        <fullName evidence="9">5'-nucleotidase</fullName>
    </submittedName>
</protein>
<keyword evidence="5 6" id="KW-0378">Hydrolase</keyword>
<dbReference type="FunFam" id="3.60.21.10:FF:000020">
    <property type="entry name" value="NT5E isoform 4"/>
    <property type="match status" value="1"/>
</dbReference>
<dbReference type="Gene3D" id="3.90.780.10">
    <property type="entry name" value="5'-Nucleotidase, C-terminal domain"/>
    <property type="match status" value="1"/>
</dbReference>
<dbReference type="Pfam" id="PF02872">
    <property type="entry name" value="5_nucleotid_C"/>
    <property type="match status" value="1"/>
</dbReference>
<dbReference type="GO" id="GO:0046872">
    <property type="term" value="F:metal ion binding"/>
    <property type="evidence" value="ECO:0007669"/>
    <property type="project" value="UniProtKB-KW"/>
</dbReference>
<dbReference type="GO" id="GO:0000166">
    <property type="term" value="F:nucleotide binding"/>
    <property type="evidence" value="ECO:0007669"/>
    <property type="project" value="UniProtKB-KW"/>
</dbReference>
<evidence type="ECO:0000256" key="5">
    <source>
        <dbReference type="ARBA" id="ARBA00022801"/>
    </source>
</evidence>
<keyword evidence="2" id="KW-0479">Metal-binding</keyword>
<dbReference type="PATRIC" id="fig|35806.4.peg.2652"/>
<keyword evidence="3 6" id="KW-0732">Signal</keyword>
<dbReference type="PANTHER" id="PTHR11575:SF24">
    <property type="entry name" value="5'-NUCLEOTIDASE"/>
    <property type="match status" value="1"/>
</dbReference>
<dbReference type="PRINTS" id="PR01607">
    <property type="entry name" value="APYRASEFAMLY"/>
</dbReference>
<feature type="chain" id="PRO_5005115009" evidence="6">
    <location>
        <begin position="22"/>
        <end position="523"/>
    </location>
</feature>
<dbReference type="PROSITE" id="PS00785">
    <property type="entry name" value="5_NUCLEOTIDASE_1"/>
    <property type="match status" value="1"/>
</dbReference>
<evidence type="ECO:0000259" key="8">
    <source>
        <dbReference type="Pfam" id="PF02872"/>
    </source>
</evidence>
<dbReference type="Pfam" id="PF00149">
    <property type="entry name" value="Metallophos"/>
    <property type="match status" value="1"/>
</dbReference>
<dbReference type="eggNOG" id="COG0737">
    <property type="taxonomic scope" value="Bacteria"/>
</dbReference>
<dbReference type="GO" id="GO:0009166">
    <property type="term" value="P:nucleotide catabolic process"/>
    <property type="evidence" value="ECO:0007669"/>
    <property type="project" value="InterPro"/>
</dbReference>
<dbReference type="InterPro" id="IPR029052">
    <property type="entry name" value="Metallo-depent_PP-like"/>
</dbReference>
<comment type="similarity">
    <text evidence="1 6">Belongs to the 5'-nucleotidase family.</text>
</comment>
<evidence type="ECO:0000256" key="1">
    <source>
        <dbReference type="ARBA" id="ARBA00006654"/>
    </source>
</evidence>
<evidence type="ECO:0000313" key="9">
    <source>
        <dbReference type="EMBL" id="BAQ69723.1"/>
    </source>
</evidence>
<dbReference type="CDD" id="cd07409">
    <property type="entry name" value="MPP_CD73_N"/>
    <property type="match status" value="1"/>
</dbReference>
<organism evidence="9 10">
    <name type="scientific">Rhodovulum sulfidophilum</name>
    <name type="common">Rhodobacter sulfidophilus</name>
    <dbReference type="NCBI Taxonomy" id="35806"/>
    <lineage>
        <taxon>Bacteria</taxon>
        <taxon>Pseudomonadati</taxon>
        <taxon>Pseudomonadota</taxon>
        <taxon>Alphaproteobacteria</taxon>
        <taxon>Rhodobacterales</taxon>
        <taxon>Paracoccaceae</taxon>
        <taxon>Rhodovulum</taxon>
    </lineage>
</organism>
<dbReference type="GO" id="GO:0016788">
    <property type="term" value="F:hydrolase activity, acting on ester bonds"/>
    <property type="evidence" value="ECO:0007669"/>
    <property type="project" value="InterPro"/>
</dbReference>
<dbReference type="InterPro" id="IPR004843">
    <property type="entry name" value="Calcineurin-like_PHP"/>
</dbReference>
<sequence length="523" mass="55115">MTMRILFPAAALALLAGTAQADFALTLLHTNDVHARLEPISKYDSDCPEEDNLAGACFGGSARLATAIAAARAEGGPTLLLDAGDQFQGTLFYSYYKGKAVAEMVNRLGYDAMAVGNHEFDDGPEGLADFAARVTMPLLMANADLSAEPLLRDAILKSTVIEVAGERIGVIGLTPQGNPDLASPGPNIVFTDPVGAVQAEADRLTAGGIDKIVLLSHSGHETDKRIAAETTGIDVIVGGHSHTLLSNTDAAAAGPYPTMLGRTAIVQAYAYGRYLGRIDLVFDDAGGLVSTEGDPILLDASVAEDAEIKARIAELAKPLEEIRQNVVAETTAPIDGDRGSCRAGECAMGNLVAEAMLDRVRSQGIQVAIQNGGGLRASIDEGPVTMGEVLTVLPFRNTLSTFHVSGATLRAALEHGLGLAEEGAGRFPQVAGLRFIWAPGAEPGHRLRKVEVKEGTDWEPLDPDKSYGLVSNNYVRNGGDGYTMFLDAREVYDFGPDLADVTAEYLARNTPYAPEIDGRIAAE</sequence>
<dbReference type="InterPro" id="IPR008334">
    <property type="entry name" value="5'-Nucleotdase_C"/>
</dbReference>
<dbReference type="PANTHER" id="PTHR11575">
    <property type="entry name" value="5'-NUCLEOTIDASE-RELATED"/>
    <property type="match status" value="1"/>
</dbReference>
<accession>A0A0D6B3L2</accession>
<evidence type="ECO:0000256" key="3">
    <source>
        <dbReference type="ARBA" id="ARBA00022729"/>
    </source>
</evidence>